<dbReference type="RefSeq" id="WP_126705129.1">
    <property type="nucleotide sequence ID" value="NZ_CP034662.1"/>
</dbReference>
<dbReference type="EMBL" id="CP034662">
    <property type="protein sequence ID" value="AZQ94117.1"/>
    <property type="molecule type" value="Genomic_DNA"/>
</dbReference>
<organism evidence="2 3">
    <name type="scientific">Moraxella catarrhalis</name>
    <name type="common">Branhamella catarrhalis</name>
    <dbReference type="NCBI Taxonomy" id="480"/>
    <lineage>
        <taxon>Bacteria</taxon>
        <taxon>Pseudomonadati</taxon>
        <taxon>Pseudomonadota</taxon>
        <taxon>Gammaproteobacteria</taxon>
        <taxon>Moraxellales</taxon>
        <taxon>Moraxellaceae</taxon>
        <taxon>Moraxella</taxon>
    </lineage>
</organism>
<evidence type="ECO:0000313" key="1">
    <source>
        <dbReference type="EMBL" id="AZQ92964.1"/>
    </source>
</evidence>
<reference evidence="2 3" key="1">
    <citation type="submission" date="2018-12" db="EMBL/GenBank/DDBJ databases">
        <title>Persistence of Moraxella catarrhalis in Chronic Obstructive Pulmonary Disease and Regulation of the Hag/MID Adhesin.</title>
        <authorList>
            <person name="Murphy T."/>
            <person name="Zhao X."/>
            <person name="Vyas G."/>
            <person name="Aluvathingal J."/>
            <person name="Nadendla S."/>
            <person name="Tallon L."/>
            <person name="Tettelin H."/>
        </authorList>
    </citation>
    <scope>NUCLEOTIDE SEQUENCE [LARGE SCALE GENOMIC DNA]</scope>
    <source>
        <strain evidence="2 3">46P58B1</strain>
    </source>
</reference>
<evidence type="ECO:0000313" key="2">
    <source>
        <dbReference type="EMBL" id="AZQ94117.1"/>
    </source>
</evidence>
<name>A0A3Q9GF49_MORCA</name>
<proteinExistence type="predicted"/>
<dbReference type="Proteomes" id="UP000280228">
    <property type="component" value="Chromosome"/>
</dbReference>
<evidence type="ECO:0000313" key="3">
    <source>
        <dbReference type="Proteomes" id="UP000280228"/>
    </source>
</evidence>
<dbReference type="AlphaFoldDB" id="A0A3Q9GF49"/>
<accession>A0A3Q9GF49</accession>
<sequence>MNTEEERPFLKVEVSLDDIASKDWFTEAVENGISMLLCSNEPTLREYVLERRVLPNFTKIRTLVPAYYDQMRLIMKFNGSDLGFELPEE</sequence>
<dbReference type="EMBL" id="CP034662">
    <property type="protein sequence ID" value="AZQ92964.1"/>
    <property type="molecule type" value="Genomic_DNA"/>
</dbReference>
<gene>
    <name evidence="1" type="ORF">EJK53_1583</name>
    <name evidence="2" type="ORF">EJK53_1657</name>
</gene>
<protein>
    <submittedName>
        <fullName evidence="2">Uncharacterized protein</fullName>
    </submittedName>
</protein>